<protein>
    <submittedName>
        <fullName evidence="1">Uncharacterized protein</fullName>
    </submittedName>
</protein>
<reference evidence="1 2" key="1">
    <citation type="journal article" date="2019" name="Sci. Rep.">
        <title>Orb-weaving spider Araneus ventricosus genome elucidates the spidroin gene catalogue.</title>
        <authorList>
            <person name="Kono N."/>
            <person name="Nakamura H."/>
            <person name="Ohtoshi R."/>
            <person name="Moran D.A.P."/>
            <person name="Shinohara A."/>
            <person name="Yoshida Y."/>
            <person name="Fujiwara M."/>
            <person name="Mori M."/>
            <person name="Tomita M."/>
            <person name="Arakawa K."/>
        </authorList>
    </citation>
    <scope>NUCLEOTIDE SEQUENCE [LARGE SCALE GENOMIC DNA]</scope>
</reference>
<feature type="non-terminal residue" evidence="1">
    <location>
        <position position="12"/>
    </location>
</feature>
<name>A0A4Y2CCU6_ARAVE</name>
<organism evidence="1 2">
    <name type="scientific">Araneus ventricosus</name>
    <name type="common">Orbweaver spider</name>
    <name type="synonym">Epeira ventricosa</name>
    <dbReference type="NCBI Taxonomy" id="182803"/>
    <lineage>
        <taxon>Eukaryota</taxon>
        <taxon>Metazoa</taxon>
        <taxon>Ecdysozoa</taxon>
        <taxon>Arthropoda</taxon>
        <taxon>Chelicerata</taxon>
        <taxon>Arachnida</taxon>
        <taxon>Araneae</taxon>
        <taxon>Araneomorphae</taxon>
        <taxon>Entelegynae</taxon>
        <taxon>Araneoidea</taxon>
        <taxon>Araneidae</taxon>
        <taxon>Araneus</taxon>
    </lineage>
</organism>
<accession>A0A4Y2CCU6</accession>
<proteinExistence type="predicted"/>
<sequence>MDCNGVMTNHSV</sequence>
<dbReference type="Proteomes" id="UP000499080">
    <property type="component" value="Unassembled WGS sequence"/>
</dbReference>
<evidence type="ECO:0000313" key="1">
    <source>
        <dbReference type="EMBL" id="GBM01814.1"/>
    </source>
</evidence>
<evidence type="ECO:0000313" key="2">
    <source>
        <dbReference type="Proteomes" id="UP000499080"/>
    </source>
</evidence>
<keyword evidence="2" id="KW-1185">Reference proteome</keyword>
<dbReference type="EMBL" id="BGPR01000173">
    <property type="protein sequence ID" value="GBM01814.1"/>
    <property type="molecule type" value="Genomic_DNA"/>
</dbReference>
<comment type="caution">
    <text evidence="1">The sequence shown here is derived from an EMBL/GenBank/DDBJ whole genome shotgun (WGS) entry which is preliminary data.</text>
</comment>
<gene>
    <name evidence="1" type="ORF">AVEN_205474_1</name>
</gene>